<protein>
    <submittedName>
        <fullName evidence="1">Uncharacterized protein</fullName>
    </submittedName>
</protein>
<accession>A0ABX9KYI9</accession>
<evidence type="ECO:0000313" key="2">
    <source>
        <dbReference type="Proteomes" id="UP000264294"/>
    </source>
</evidence>
<dbReference type="EMBL" id="QVOD01000006">
    <property type="protein sequence ID" value="RFT67563.1"/>
    <property type="molecule type" value="Genomic_DNA"/>
</dbReference>
<dbReference type="Proteomes" id="UP000264294">
    <property type="component" value="Unassembled WGS sequence"/>
</dbReference>
<sequence>MKSEGETKNEQRFYTLPAYKEDRVEEKVIFTNAKSKSRQFKENVFYTLI</sequence>
<keyword evidence="2" id="KW-1185">Reference proteome</keyword>
<evidence type="ECO:0000313" key="1">
    <source>
        <dbReference type="EMBL" id="RFT67563.1"/>
    </source>
</evidence>
<proteinExistence type="predicted"/>
<organism evidence="1 2">
    <name type="scientific">Bacillus clarus</name>
    <dbReference type="NCBI Taxonomy" id="2338372"/>
    <lineage>
        <taxon>Bacteria</taxon>
        <taxon>Bacillati</taxon>
        <taxon>Bacillota</taxon>
        <taxon>Bacilli</taxon>
        <taxon>Bacillales</taxon>
        <taxon>Bacillaceae</taxon>
        <taxon>Bacillus</taxon>
        <taxon>Bacillus cereus group</taxon>
    </lineage>
</organism>
<name>A0ABX9KYI9_9BACI</name>
<gene>
    <name evidence="1" type="ORF">D0U04_07230</name>
</gene>
<comment type="caution">
    <text evidence="1">The sequence shown here is derived from an EMBL/GenBank/DDBJ whole genome shotgun (WGS) entry which is preliminary data.</text>
</comment>
<reference evidence="1 2" key="1">
    <citation type="submission" date="2018-08" db="EMBL/GenBank/DDBJ databases">
        <title>Bacillus clarus sp. nov. strain PS00077A.</title>
        <authorList>
            <person name="Mendez Acevedo M."/>
            <person name="Carroll L."/>
            <person name="Mukherjee M."/>
            <person name="Wiedmann M."/>
            <person name="Kovac J."/>
        </authorList>
    </citation>
    <scope>NUCLEOTIDE SEQUENCE [LARGE SCALE GENOMIC DNA]</scope>
    <source>
        <strain evidence="1 2">PS00077A</strain>
    </source>
</reference>